<dbReference type="RefSeq" id="WP_037252998.1">
    <property type="nucleotide sequence ID" value="NZ_QHKI01000003.1"/>
</dbReference>
<dbReference type="AlphaFoldDB" id="A0A428ZNJ5"/>
<dbReference type="Proteomes" id="UP000287547">
    <property type="component" value="Unassembled WGS sequence"/>
</dbReference>
<dbReference type="EMBL" id="QHKI01000003">
    <property type="protein sequence ID" value="RSM89616.1"/>
    <property type="molecule type" value="Genomic_DNA"/>
</dbReference>
<gene>
    <name evidence="1" type="ORF">DMH04_06465</name>
</gene>
<organism evidence="1 2">
    <name type="scientific">Kibdelosporangium aridum</name>
    <dbReference type="NCBI Taxonomy" id="2030"/>
    <lineage>
        <taxon>Bacteria</taxon>
        <taxon>Bacillati</taxon>
        <taxon>Actinomycetota</taxon>
        <taxon>Actinomycetes</taxon>
        <taxon>Pseudonocardiales</taxon>
        <taxon>Pseudonocardiaceae</taxon>
        <taxon>Kibdelosporangium</taxon>
    </lineage>
</organism>
<sequence length="107" mass="12179">MASNDYIERRLAALEHEVRLARTEASTALALAKRATRDAPLIGDDWRFERALISSIYQIQDAHGDTLRDSRKQLDSVAIRLDGEFAKINSEQDKIITLLQQIIDKDK</sequence>
<evidence type="ECO:0000313" key="2">
    <source>
        <dbReference type="Proteomes" id="UP000287547"/>
    </source>
</evidence>
<evidence type="ECO:0000313" key="1">
    <source>
        <dbReference type="EMBL" id="RSM89616.1"/>
    </source>
</evidence>
<proteinExistence type="predicted"/>
<name>A0A428ZNJ5_KIBAR</name>
<protein>
    <submittedName>
        <fullName evidence="1">Uncharacterized protein</fullName>
    </submittedName>
</protein>
<reference evidence="1 2" key="1">
    <citation type="submission" date="2018-05" db="EMBL/GenBank/DDBJ databases">
        <title>Evolution of GPA BGCs.</title>
        <authorList>
            <person name="Waglechner N."/>
            <person name="Wright G.D."/>
        </authorList>
    </citation>
    <scope>NUCLEOTIDE SEQUENCE [LARGE SCALE GENOMIC DNA]</scope>
    <source>
        <strain evidence="1 2">A82846</strain>
    </source>
</reference>
<accession>A0A428ZNJ5</accession>
<comment type="caution">
    <text evidence="1">The sequence shown here is derived from an EMBL/GenBank/DDBJ whole genome shotgun (WGS) entry which is preliminary data.</text>
</comment>